<evidence type="ECO:0000313" key="2">
    <source>
        <dbReference type="EMBL" id="KAG9449915.1"/>
    </source>
</evidence>
<proteinExistence type="predicted"/>
<evidence type="ECO:0000256" key="1">
    <source>
        <dbReference type="SAM" id="MobiDB-lite"/>
    </source>
</evidence>
<dbReference type="AlphaFoldDB" id="A0AAV7EM86"/>
<sequence>MGTESQARLREPHAVMPSSPGKSFDTEPSVSTSLAPFTKNLALRRYRQKQASLATKILIKIPAESPAEAGMVSKSRDWVPVLRISIIEFNRCKVSLWPSLCMHGQLTRNCGEVPSLLASCSLFDRAMRISYLLRCASWRKCPSTGMEVQWLRSPAIAHWALKLQFLQVSGHGATKSSTVFGTVGFGL</sequence>
<gene>
    <name evidence="2" type="ORF">H6P81_009880</name>
</gene>
<comment type="caution">
    <text evidence="2">The sequence shown here is derived from an EMBL/GenBank/DDBJ whole genome shotgun (WGS) entry which is preliminary data.</text>
</comment>
<keyword evidence="3" id="KW-1185">Reference proteome</keyword>
<evidence type="ECO:0000313" key="3">
    <source>
        <dbReference type="Proteomes" id="UP000825729"/>
    </source>
</evidence>
<organism evidence="2 3">
    <name type="scientific">Aristolochia fimbriata</name>
    <name type="common">White veined hardy Dutchman's pipe vine</name>
    <dbReference type="NCBI Taxonomy" id="158543"/>
    <lineage>
        <taxon>Eukaryota</taxon>
        <taxon>Viridiplantae</taxon>
        <taxon>Streptophyta</taxon>
        <taxon>Embryophyta</taxon>
        <taxon>Tracheophyta</taxon>
        <taxon>Spermatophyta</taxon>
        <taxon>Magnoliopsida</taxon>
        <taxon>Magnoliidae</taxon>
        <taxon>Piperales</taxon>
        <taxon>Aristolochiaceae</taxon>
        <taxon>Aristolochia</taxon>
    </lineage>
</organism>
<name>A0AAV7EM86_ARIFI</name>
<feature type="region of interest" description="Disordered" evidence="1">
    <location>
        <begin position="1"/>
        <end position="30"/>
    </location>
</feature>
<dbReference type="EMBL" id="JAINDJ010000004">
    <property type="protein sequence ID" value="KAG9449915.1"/>
    <property type="molecule type" value="Genomic_DNA"/>
</dbReference>
<protein>
    <submittedName>
        <fullName evidence="2">Uncharacterized protein</fullName>
    </submittedName>
</protein>
<dbReference type="Proteomes" id="UP000825729">
    <property type="component" value="Unassembled WGS sequence"/>
</dbReference>
<accession>A0AAV7EM86</accession>
<reference evidence="2 3" key="1">
    <citation type="submission" date="2021-07" db="EMBL/GenBank/DDBJ databases">
        <title>The Aristolochia fimbriata genome: insights into angiosperm evolution, floral development and chemical biosynthesis.</title>
        <authorList>
            <person name="Jiao Y."/>
        </authorList>
    </citation>
    <scope>NUCLEOTIDE SEQUENCE [LARGE SCALE GENOMIC DNA]</scope>
    <source>
        <strain evidence="2">IBCAS-2021</strain>
        <tissue evidence="2">Leaf</tissue>
    </source>
</reference>